<dbReference type="KEGG" id="lzh:D1B17_11710"/>
<keyword evidence="4" id="KW-1185">Reference proteome</keyword>
<dbReference type="InterPro" id="IPR015424">
    <property type="entry name" value="PyrdxlP-dep_Trfase"/>
</dbReference>
<dbReference type="GO" id="GO:0004124">
    <property type="term" value="F:cysteine synthase activity"/>
    <property type="evidence" value="ECO:0007669"/>
    <property type="project" value="TreeGrafter"/>
</dbReference>
<protein>
    <submittedName>
        <fullName evidence="3">Aminotransferase class V-fold PLP-dependent enzyme</fullName>
    </submittedName>
</protein>
<evidence type="ECO:0000259" key="2">
    <source>
        <dbReference type="Pfam" id="PF22475"/>
    </source>
</evidence>
<accession>A0A386PWV1</accession>
<dbReference type="GO" id="GO:0003961">
    <property type="term" value="F:O-acetylhomoserine aminocarboxypropyltransferase activity"/>
    <property type="evidence" value="ECO:0007669"/>
    <property type="project" value="TreeGrafter"/>
</dbReference>
<keyword evidence="3" id="KW-0808">Transferase</keyword>
<dbReference type="InterPro" id="IPR000192">
    <property type="entry name" value="Aminotrans_V_dom"/>
</dbReference>
<proteinExistence type="predicted"/>
<dbReference type="Proteomes" id="UP000267208">
    <property type="component" value="Chromosome"/>
</dbReference>
<feature type="domain" description="YhfS-like C-terminal" evidence="2">
    <location>
        <begin position="257"/>
        <end position="356"/>
    </location>
</feature>
<evidence type="ECO:0000313" key="3">
    <source>
        <dbReference type="EMBL" id="AYE39525.1"/>
    </source>
</evidence>
<keyword evidence="3" id="KW-0032">Aminotransferase</keyword>
<dbReference type="PANTHER" id="PTHR43797:SF2">
    <property type="entry name" value="HOMOCYSTEINE_CYSTEINE SYNTHASE"/>
    <property type="match status" value="1"/>
</dbReference>
<dbReference type="InterPro" id="IPR006235">
    <property type="entry name" value="OAc-hSer/O-AcSer_sulfhydrylase"/>
</dbReference>
<dbReference type="Gene3D" id="3.40.640.10">
    <property type="entry name" value="Type I PLP-dependent aspartate aminotransferase-like (Major domain)"/>
    <property type="match status" value="1"/>
</dbReference>
<dbReference type="InterPro" id="IPR015421">
    <property type="entry name" value="PyrdxlP-dep_Trfase_major"/>
</dbReference>
<reference evidence="4" key="1">
    <citation type="submission" date="2018-08" db="EMBL/GenBank/DDBJ databases">
        <title>Genome of Lactobacillus sp. HBUAS52074.</title>
        <authorList>
            <person name="Guo Z."/>
            <person name="Zhang Z.D."/>
        </authorList>
    </citation>
    <scope>NUCLEOTIDE SEQUENCE [LARGE SCALE GENOMIC DNA]</scope>
    <source>
        <strain evidence="4">HBUAS52074</strain>
    </source>
</reference>
<dbReference type="Pfam" id="PF00266">
    <property type="entry name" value="Aminotran_5"/>
    <property type="match status" value="1"/>
</dbReference>
<dbReference type="PANTHER" id="PTHR43797">
    <property type="entry name" value="HOMOCYSTEINE/CYSTEINE SYNTHASE"/>
    <property type="match status" value="1"/>
</dbReference>
<dbReference type="InterPro" id="IPR054718">
    <property type="entry name" value="YhfS-like_C"/>
</dbReference>
<dbReference type="Pfam" id="PF22475">
    <property type="entry name" value="YhfS-like_C"/>
    <property type="match status" value="1"/>
</dbReference>
<dbReference type="EMBL" id="CP031933">
    <property type="protein sequence ID" value="AYE39525.1"/>
    <property type="molecule type" value="Genomic_DNA"/>
</dbReference>
<name>A0A386PWV1_9LACO</name>
<dbReference type="SUPFAM" id="SSF53383">
    <property type="entry name" value="PLP-dependent transferases"/>
    <property type="match status" value="1"/>
</dbReference>
<dbReference type="AlphaFoldDB" id="A0A386PWV1"/>
<dbReference type="GO" id="GO:0006535">
    <property type="term" value="P:cysteine biosynthetic process from serine"/>
    <property type="evidence" value="ECO:0007669"/>
    <property type="project" value="TreeGrafter"/>
</dbReference>
<feature type="domain" description="Aminotransferase class V" evidence="1">
    <location>
        <begin position="56"/>
        <end position="226"/>
    </location>
</feature>
<dbReference type="RefSeq" id="WP_120144332.1">
    <property type="nucleotide sequence ID" value="NZ_CP031933.2"/>
</dbReference>
<evidence type="ECO:0000313" key="4">
    <source>
        <dbReference type="Proteomes" id="UP000267208"/>
    </source>
</evidence>
<organism evidence="3 4">
    <name type="scientific">Companilactobacillus zhachilii</name>
    <dbReference type="NCBI Taxonomy" id="2304606"/>
    <lineage>
        <taxon>Bacteria</taxon>
        <taxon>Bacillati</taxon>
        <taxon>Bacillota</taxon>
        <taxon>Bacilli</taxon>
        <taxon>Lactobacillales</taxon>
        <taxon>Lactobacillaceae</taxon>
        <taxon>Companilactobacillus</taxon>
    </lineage>
</organism>
<gene>
    <name evidence="3" type="ORF">D1B17_11710</name>
</gene>
<sequence length="366" mass="40427">MPKFKTYPLESISTDEALDKQFELVDTMTRHFEGNELLSQGDLGVVPGLNQPRYTKKVEEVLADFFGTEAAMLVRGSGTAAIRMALHSVLKPGDTLLVHQAPIYPTTKVSIDSMGIKTVAIDYNNIQSQSIPANISGILIQYTRQQPEDSYSMEDVISYLKNKYPKVPIITDDNYAVMKVHKIGVELGATLSCFSTFKLLGPEGIGCIVGDKKEIDLLRQENYSGGSQVQGHEALDVLRGLTYAPVALANQARVVNELVERLNSNEIPEIESAYVANAQSKVLLVEFKRPIAQEILKYTNSLGAAPNPVGAESKYEIVPMFYRVSGTFKEYDSDLLKTTIRINPYRCGAKTIIRILKDSIGKAVKE</sequence>
<dbReference type="OrthoDB" id="9787096at2"/>
<dbReference type="GO" id="GO:0008483">
    <property type="term" value="F:transaminase activity"/>
    <property type="evidence" value="ECO:0007669"/>
    <property type="project" value="UniProtKB-KW"/>
</dbReference>
<dbReference type="Gene3D" id="3.90.1150.130">
    <property type="match status" value="1"/>
</dbReference>
<dbReference type="GO" id="GO:0071269">
    <property type="term" value="P:L-homocysteine biosynthetic process"/>
    <property type="evidence" value="ECO:0007669"/>
    <property type="project" value="TreeGrafter"/>
</dbReference>
<evidence type="ECO:0000259" key="1">
    <source>
        <dbReference type="Pfam" id="PF00266"/>
    </source>
</evidence>
<dbReference type="GO" id="GO:0005737">
    <property type="term" value="C:cytoplasm"/>
    <property type="evidence" value="ECO:0007669"/>
    <property type="project" value="TreeGrafter"/>
</dbReference>